<accession>A0ABN3B651</accession>
<organism evidence="2 3">
    <name type="scientific">Leucobacter alluvii</name>
    <dbReference type="NCBI Taxonomy" id="340321"/>
    <lineage>
        <taxon>Bacteria</taxon>
        <taxon>Bacillati</taxon>
        <taxon>Actinomycetota</taxon>
        <taxon>Actinomycetes</taxon>
        <taxon>Micrococcales</taxon>
        <taxon>Microbacteriaceae</taxon>
        <taxon>Leucobacter</taxon>
    </lineage>
</organism>
<evidence type="ECO:0000313" key="3">
    <source>
        <dbReference type="Proteomes" id="UP001501084"/>
    </source>
</evidence>
<evidence type="ECO:0000256" key="1">
    <source>
        <dbReference type="SAM" id="MobiDB-lite"/>
    </source>
</evidence>
<reference evidence="2 3" key="1">
    <citation type="journal article" date="2019" name="Int. J. Syst. Evol. Microbiol.">
        <title>The Global Catalogue of Microorganisms (GCM) 10K type strain sequencing project: providing services to taxonomists for standard genome sequencing and annotation.</title>
        <authorList>
            <consortium name="The Broad Institute Genomics Platform"/>
            <consortium name="The Broad Institute Genome Sequencing Center for Infectious Disease"/>
            <person name="Wu L."/>
            <person name="Ma J."/>
        </authorList>
    </citation>
    <scope>NUCLEOTIDE SEQUENCE [LARGE SCALE GENOMIC DNA]</scope>
    <source>
        <strain evidence="2 3">JCM 14919</strain>
    </source>
</reference>
<sequence length="70" mass="6973">MRNGAGVMRTARDGIRGFGDLHVGGGPGDDGDENAATPVAAPRAGEIYAMFAANFAGSASNAGPQPAQQK</sequence>
<dbReference type="Proteomes" id="UP001501084">
    <property type="component" value="Unassembled WGS sequence"/>
</dbReference>
<dbReference type="EMBL" id="BAAAOP010000005">
    <property type="protein sequence ID" value="GAA2187769.1"/>
    <property type="molecule type" value="Genomic_DNA"/>
</dbReference>
<evidence type="ECO:0000313" key="2">
    <source>
        <dbReference type="EMBL" id="GAA2187769.1"/>
    </source>
</evidence>
<name>A0ABN3B651_9MICO</name>
<comment type="caution">
    <text evidence="2">The sequence shown here is derived from an EMBL/GenBank/DDBJ whole genome shotgun (WGS) entry which is preliminary data.</text>
</comment>
<proteinExistence type="predicted"/>
<protein>
    <submittedName>
        <fullName evidence="2">Uncharacterized protein</fullName>
    </submittedName>
</protein>
<keyword evidence="3" id="KW-1185">Reference proteome</keyword>
<feature type="region of interest" description="Disordered" evidence="1">
    <location>
        <begin position="1"/>
        <end position="37"/>
    </location>
</feature>
<gene>
    <name evidence="2" type="ORF">GCM10009786_14100</name>
</gene>